<evidence type="ECO:0000259" key="6">
    <source>
        <dbReference type="PROSITE" id="PS50975"/>
    </source>
</evidence>
<accession>A0A077NJD1</accession>
<keyword evidence="1" id="KW-0436">Ligase</keyword>
<comment type="caution">
    <text evidence="7">The sequence shown here is derived from an EMBL/GenBank/DDBJ whole genome shotgun (WGS) entry which is preliminary data.</text>
</comment>
<dbReference type="GO" id="GO:0016874">
    <property type="term" value="F:ligase activity"/>
    <property type="evidence" value="ECO:0007669"/>
    <property type="project" value="UniProtKB-KW"/>
</dbReference>
<dbReference type="GO" id="GO:0005524">
    <property type="term" value="F:ATP binding"/>
    <property type="evidence" value="ECO:0007669"/>
    <property type="project" value="UniProtKB-UniRule"/>
</dbReference>
<dbReference type="Gene3D" id="3.30.1490.20">
    <property type="entry name" value="ATP-grasp fold, A domain"/>
    <property type="match status" value="1"/>
</dbReference>
<keyword evidence="2 5" id="KW-0547">Nucleotide-binding</keyword>
<evidence type="ECO:0000256" key="1">
    <source>
        <dbReference type="ARBA" id="ARBA00022598"/>
    </source>
</evidence>
<dbReference type="PANTHER" id="PTHR43585:SF2">
    <property type="entry name" value="ATP-GRASP ENZYME FSQD"/>
    <property type="match status" value="1"/>
</dbReference>
<dbReference type="PROSITE" id="PS50975">
    <property type="entry name" value="ATP_GRASP"/>
    <property type="match status" value="1"/>
</dbReference>
<dbReference type="Pfam" id="PF02222">
    <property type="entry name" value="ATP-grasp"/>
    <property type="match status" value="1"/>
</dbReference>
<reference evidence="7" key="1">
    <citation type="submission" date="2013-07" db="EMBL/GenBank/DDBJ databases">
        <title>Sub-species coevolution in mutualistic symbiosis.</title>
        <authorList>
            <person name="Murfin K."/>
            <person name="Klassen J."/>
            <person name="Lee M."/>
            <person name="Forst S."/>
            <person name="Stock P."/>
            <person name="Goodrich-Blair H."/>
        </authorList>
    </citation>
    <scope>NUCLEOTIDE SEQUENCE [LARGE SCALE GENOMIC DNA]</scope>
    <source>
        <strain evidence="7">Puntauvense</strain>
    </source>
</reference>
<keyword evidence="3" id="KW-0658">Purine biosynthesis</keyword>
<evidence type="ECO:0000313" key="7">
    <source>
        <dbReference type="EMBL" id="CDG97940.1"/>
    </source>
</evidence>
<dbReference type="InterPro" id="IPR052032">
    <property type="entry name" value="ATP-dep_AA_Ligase"/>
</dbReference>
<dbReference type="SUPFAM" id="SSF56059">
    <property type="entry name" value="Glutathione synthetase ATP-binding domain-like"/>
    <property type="match status" value="1"/>
</dbReference>
<name>A0A077NJD1_XENBV</name>
<keyword evidence="4 5" id="KW-0067">ATP-binding</keyword>
<feature type="domain" description="ATP-grasp" evidence="6">
    <location>
        <begin position="117"/>
        <end position="310"/>
    </location>
</feature>
<protein>
    <submittedName>
        <fullName evidence="7">Putative NikS-like protein</fullName>
    </submittedName>
</protein>
<evidence type="ECO:0000256" key="5">
    <source>
        <dbReference type="PROSITE-ProRule" id="PRU00409"/>
    </source>
</evidence>
<dbReference type="RefSeq" id="WP_038218473.1">
    <property type="nucleotide sequence ID" value="NZ_CAWLWN010000244.1"/>
</dbReference>
<evidence type="ECO:0000256" key="4">
    <source>
        <dbReference type="ARBA" id="ARBA00022840"/>
    </source>
</evidence>
<dbReference type="InterPro" id="IPR003135">
    <property type="entry name" value="ATP-grasp_carboxylate-amine"/>
</dbReference>
<dbReference type="AlphaFoldDB" id="A0A077NJD1"/>
<organism evidence="7">
    <name type="scientific">Xenorhabdus bovienii str. puntauvense</name>
    <dbReference type="NCBI Taxonomy" id="1398201"/>
    <lineage>
        <taxon>Bacteria</taxon>
        <taxon>Pseudomonadati</taxon>
        <taxon>Pseudomonadota</taxon>
        <taxon>Gammaproteobacteria</taxon>
        <taxon>Enterobacterales</taxon>
        <taxon>Morganellaceae</taxon>
        <taxon>Xenorhabdus</taxon>
    </lineage>
</organism>
<proteinExistence type="predicted"/>
<dbReference type="InterPro" id="IPR013815">
    <property type="entry name" value="ATP_grasp_subdomain_1"/>
</dbReference>
<gene>
    <name evidence="7" type="ORF">XBP1_2880043</name>
</gene>
<dbReference type="Proteomes" id="UP000028511">
    <property type="component" value="Unassembled WGS sequence"/>
</dbReference>
<dbReference type="Gene3D" id="3.40.50.20">
    <property type="match status" value="1"/>
</dbReference>
<evidence type="ECO:0000256" key="2">
    <source>
        <dbReference type="ARBA" id="ARBA00022741"/>
    </source>
</evidence>
<dbReference type="InterPro" id="IPR011761">
    <property type="entry name" value="ATP-grasp"/>
</dbReference>
<dbReference type="Gene3D" id="3.30.470.20">
    <property type="entry name" value="ATP-grasp fold, B domain"/>
    <property type="match status" value="1"/>
</dbReference>
<dbReference type="HOGENOM" id="CLU_029016_4_1_6"/>
<evidence type="ECO:0000256" key="3">
    <source>
        <dbReference type="ARBA" id="ARBA00022755"/>
    </source>
</evidence>
<dbReference type="EMBL" id="CBSW010000210">
    <property type="protein sequence ID" value="CDG97940.1"/>
    <property type="molecule type" value="Genomic_DNA"/>
</dbReference>
<dbReference type="PANTHER" id="PTHR43585">
    <property type="entry name" value="FUMIPYRROLE BIOSYNTHESIS PROTEIN C"/>
    <property type="match status" value="1"/>
</dbReference>
<sequence>MRVLVLNRRPIVEKIALWFAQTNAEVFLVTPKVLMPTSANSSDRGHQYFKEIYSVDNYDSPAVNELIMKVVEEKHIDRIVSATEIDVLRAAQVRRKMGLIGQDEVSALSYRNKWIMKSRLQKHGIPVARMQQVVDRQWVEEFAHKYGFPIVIKPVEGGGSVGVQIIHHIGQLQHIDFEQLKQGYLVEEWIEGEFFTIDGLMRNGMMLHCWPSRTTANFSAVSGNSTLLSWMLLADDPLTAQLSTLVSRVIMALPPTPDITAFHAEAFFCEKTQRLVLCEIACRPGGAGHVPVYEMAFGLNLYKETLLGQAGLCSQETYRDVYPHAMAGFAWFPPKEAIFGYAPESCPVDGINGYQLMACSGQRYQSPHSISDHIAKAFALQPVDCDPAKVITEVDVWWKTNVIWN</sequence>
<dbReference type="GO" id="GO:0006164">
    <property type="term" value="P:purine nucleotide biosynthetic process"/>
    <property type="evidence" value="ECO:0007669"/>
    <property type="project" value="UniProtKB-KW"/>
</dbReference>
<dbReference type="GO" id="GO:0046872">
    <property type="term" value="F:metal ion binding"/>
    <property type="evidence" value="ECO:0007669"/>
    <property type="project" value="InterPro"/>
</dbReference>